<reference evidence="3" key="1">
    <citation type="submission" date="2023-07" db="EMBL/GenBank/DDBJ databases">
        <title>30 novel species of actinomycetes from the DSMZ collection.</title>
        <authorList>
            <person name="Nouioui I."/>
        </authorList>
    </citation>
    <scope>NUCLEOTIDE SEQUENCE [LARGE SCALE GENOMIC DNA]</scope>
    <source>
        <strain evidence="3">DSM 41921</strain>
    </source>
</reference>
<evidence type="ECO:0000313" key="3">
    <source>
        <dbReference type="Proteomes" id="UP001183586"/>
    </source>
</evidence>
<proteinExistence type="predicted"/>
<dbReference type="Proteomes" id="UP001183586">
    <property type="component" value="Unassembled WGS sequence"/>
</dbReference>
<accession>A0ABU2P4P3</accession>
<feature type="transmembrane region" description="Helical" evidence="1">
    <location>
        <begin position="39"/>
        <end position="60"/>
    </location>
</feature>
<dbReference type="EMBL" id="JAVREU010000001">
    <property type="protein sequence ID" value="MDT0386039.1"/>
    <property type="molecule type" value="Genomic_DNA"/>
</dbReference>
<dbReference type="InterPro" id="IPR046096">
    <property type="entry name" value="DUF6114"/>
</dbReference>
<dbReference type="RefSeq" id="WP_311678227.1">
    <property type="nucleotide sequence ID" value="NZ_JAVREU010000001.1"/>
</dbReference>
<keyword evidence="1" id="KW-1133">Transmembrane helix</keyword>
<dbReference type="Pfam" id="PF19609">
    <property type="entry name" value="DUF6114"/>
    <property type="match status" value="1"/>
</dbReference>
<feature type="transmembrane region" description="Helical" evidence="1">
    <location>
        <begin position="72"/>
        <end position="105"/>
    </location>
</feature>
<evidence type="ECO:0000256" key="1">
    <source>
        <dbReference type="SAM" id="Phobius"/>
    </source>
</evidence>
<sequence length="113" mass="11381">MPLTPAGRPVAGCVFVGAAGLELGWFPLADPGLLPVQGLSGAAAVLLAAALAGCCVRLWMRPDRSRSSGVAALVLGLLSYPLANLGGFLLGMLLALIGGCLALAWQPGPCRDE</sequence>
<gene>
    <name evidence="2" type="ORF">RM641_01215</name>
</gene>
<comment type="caution">
    <text evidence="2">The sequence shown here is derived from an EMBL/GenBank/DDBJ whole genome shotgun (WGS) entry which is preliminary data.</text>
</comment>
<keyword evidence="1" id="KW-0812">Transmembrane</keyword>
<name>A0ABU2P4P3_9ACTN</name>
<protein>
    <submittedName>
        <fullName evidence="2">DUF6114 domain-containing protein</fullName>
    </submittedName>
</protein>
<organism evidence="2 3">
    <name type="scientific">Streptomyces dubilierae</name>
    <dbReference type="NCBI Taxonomy" id="3075533"/>
    <lineage>
        <taxon>Bacteria</taxon>
        <taxon>Bacillati</taxon>
        <taxon>Actinomycetota</taxon>
        <taxon>Actinomycetes</taxon>
        <taxon>Kitasatosporales</taxon>
        <taxon>Streptomycetaceae</taxon>
        <taxon>Streptomyces</taxon>
    </lineage>
</organism>
<keyword evidence="3" id="KW-1185">Reference proteome</keyword>
<evidence type="ECO:0000313" key="2">
    <source>
        <dbReference type="EMBL" id="MDT0386039.1"/>
    </source>
</evidence>
<keyword evidence="1" id="KW-0472">Membrane</keyword>